<keyword evidence="3" id="KW-1003">Cell membrane</keyword>
<gene>
    <name evidence="9" type="ORF">SAMN05216186_10639</name>
</gene>
<feature type="transmembrane region" description="Helical" evidence="7">
    <location>
        <begin position="260"/>
        <end position="277"/>
    </location>
</feature>
<keyword evidence="6 7" id="KW-0472">Membrane</keyword>
<dbReference type="CDD" id="cd03392">
    <property type="entry name" value="PAP2_like_2"/>
    <property type="match status" value="1"/>
</dbReference>
<feature type="transmembrane region" description="Helical" evidence="7">
    <location>
        <begin position="208"/>
        <end position="228"/>
    </location>
</feature>
<dbReference type="OrthoDB" id="9780918at2"/>
<dbReference type="GO" id="GO:0005886">
    <property type="term" value="C:plasma membrane"/>
    <property type="evidence" value="ECO:0007669"/>
    <property type="project" value="UniProtKB-SubCell"/>
</dbReference>
<evidence type="ECO:0000313" key="10">
    <source>
        <dbReference type="Proteomes" id="UP000198706"/>
    </source>
</evidence>
<dbReference type="Gene3D" id="1.20.144.10">
    <property type="entry name" value="Phosphatidic acid phosphatase type 2/haloperoxidase"/>
    <property type="match status" value="2"/>
</dbReference>
<dbReference type="PANTHER" id="PTHR30353">
    <property type="entry name" value="INNER MEMBRANE PROTEIN DEDA-RELATED"/>
    <property type="match status" value="1"/>
</dbReference>
<dbReference type="SUPFAM" id="SSF48317">
    <property type="entry name" value="Acid phosphatase/Vanadium-dependent haloperoxidase"/>
    <property type="match status" value="1"/>
</dbReference>
<protein>
    <submittedName>
        <fullName evidence="9">Undecaprenyl-diphosphatase</fullName>
    </submittedName>
</protein>
<dbReference type="InterPro" id="IPR032818">
    <property type="entry name" value="DedA-like"/>
</dbReference>
<dbReference type="InterPro" id="IPR032816">
    <property type="entry name" value="VTT_dom"/>
</dbReference>
<feature type="transmembrane region" description="Helical" evidence="7">
    <location>
        <begin position="409"/>
        <end position="429"/>
    </location>
</feature>
<evidence type="ECO:0000256" key="5">
    <source>
        <dbReference type="ARBA" id="ARBA00022989"/>
    </source>
</evidence>
<dbReference type="EMBL" id="FNFD01000006">
    <property type="protein sequence ID" value="SDK30652.1"/>
    <property type="molecule type" value="Genomic_DNA"/>
</dbReference>
<comment type="subcellular location">
    <subcellularLocation>
        <location evidence="1">Cell membrane</location>
        <topology evidence="1">Multi-pass membrane protein</topology>
    </subcellularLocation>
</comment>
<dbReference type="Pfam" id="PF09335">
    <property type="entry name" value="VTT_dom"/>
    <property type="match status" value="1"/>
</dbReference>
<keyword evidence="10" id="KW-1185">Reference proteome</keyword>
<dbReference type="PANTHER" id="PTHR30353:SF15">
    <property type="entry name" value="INNER MEMBRANE PROTEIN YABI"/>
    <property type="match status" value="1"/>
</dbReference>
<dbReference type="STRING" id="137658.SAMN05216186_10639"/>
<dbReference type="RefSeq" id="WP_084335369.1">
    <property type="nucleotide sequence ID" value="NZ_FNFD01000006.1"/>
</dbReference>
<evidence type="ECO:0000256" key="2">
    <source>
        <dbReference type="ARBA" id="ARBA00010792"/>
    </source>
</evidence>
<feature type="domain" description="Phosphatidic acid phosphatase type 2/haloperoxidase" evidence="8">
    <location>
        <begin position="286"/>
        <end position="393"/>
    </location>
</feature>
<proteinExistence type="inferred from homology"/>
<dbReference type="SMART" id="SM00014">
    <property type="entry name" value="acidPPc"/>
    <property type="match status" value="1"/>
</dbReference>
<organism evidence="9 10">
    <name type="scientific">Pseudomonas indica</name>
    <dbReference type="NCBI Taxonomy" id="137658"/>
    <lineage>
        <taxon>Bacteria</taxon>
        <taxon>Pseudomonadati</taxon>
        <taxon>Pseudomonadota</taxon>
        <taxon>Gammaproteobacteria</taxon>
        <taxon>Pseudomonadales</taxon>
        <taxon>Pseudomonadaceae</taxon>
        <taxon>Pseudomonas</taxon>
    </lineage>
</organism>
<feature type="transmembrane region" description="Helical" evidence="7">
    <location>
        <begin position="284"/>
        <end position="304"/>
    </location>
</feature>
<feature type="transmembrane region" description="Helical" evidence="7">
    <location>
        <begin position="143"/>
        <end position="164"/>
    </location>
</feature>
<feature type="transmembrane region" description="Helical" evidence="7">
    <location>
        <begin position="176"/>
        <end position="196"/>
    </location>
</feature>
<feature type="transmembrane region" description="Helical" evidence="7">
    <location>
        <begin position="352"/>
        <end position="372"/>
    </location>
</feature>
<dbReference type="Pfam" id="PF01569">
    <property type="entry name" value="PAP2"/>
    <property type="match status" value="1"/>
</dbReference>
<evidence type="ECO:0000313" key="9">
    <source>
        <dbReference type="EMBL" id="SDK30652.1"/>
    </source>
</evidence>
<evidence type="ECO:0000256" key="6">
    <source>
        <dbReference type="ARBA" id="ARBA00023136"/>
    </source>
</evidence>
<accession>A0A1G9ATL5</accession>
<name>A0A1G9ATL5_9PSED</name>
<dbReference type="InterPro" id="IPR036938">
    <property type="entry name" value="PAP2/HPO_sf"/>
</dbReference>
<comment type="similarity">
    <text evidence="2">Belongs to the DedA family.</text>
</comment>
<evidence type="ECO:0000256" key="3">
    <source>
        <dbReference type="ARBA" id="ARBA00022475"/>
    </source>
</evidence>
<keyword evidence="4 7" id="KW-0812">Transmembrane</keyword>
<dbReference type="AlphaFoldDB" id="A0A1G9ATL5"/>
<evidence type="ECO:0000256" key="7">
    <source>
        <dbReference type="SAM" id="Phobius"/>
    </source>
</evidence>
<feature type="transmembrane region" description="Helical" evidence="7">
    <location>
        <begin position="20"/>
        <end position="51"/>
    </location>
</feature>
<dbReference type="Proteomes" id="UP000198706">
    <property type="component" value="Unassembled WGS sequence"/>
</dbReference>
<evidence type="ECO:0000256" key="1">
    <source>
        <dbReference type="ARBA" id="ARBA00004651"/>
    </source>
</evidence>
<feature type="transmembrane region" description="Helical" evidence="7">
    <location>
        <begin position="324"/>
        <end position="340"/>
    </location>
</feature>
<evidence type="ECO:0000259" key="8">
    <source>
        <dbReference type="SMART" id="SM00014"/>
    </source>
</evidence>
<reference evidence="9 10" key="1">
    <citation type="submission" date="2016-10" db="EMBL/GenBank/DDBJ databases">
        <authorList>
            <person name="de Groot N.N."/>
        </authorList>
    </citation>
    <scope>NUCLEOTIDE SEQUENCE [LARGE SCALE GENOMIC DNA]</scope>
    <source>
        <strain evidence="9 10">JCM 21544</strain>
    </source>
</reference>
<sequence>MTEWLDGLTAWLSAHPQWLGLALFVVACTECLAIIGLLMPGAVLLFTLAVLAGSGALGLGETLLLAYCGGLLGDLLSYALGRRFHQNIRRLPGLRHHPEWMASAEIHFHKYGFASLLVGRFIGPLRPMLPMVAGMLDMPFGRFLLVSLLASVGWALAYLLPGWATGAALRLPLPEGFWSEAALVAAPLGLLLGLCIHFSLQRHPRVPLLAAGLCMAALAALFVGWPQLDRLDQGLLALLQEHRHAWVDRLMVVATRLGDFKTQVAAGTLLCALLLFARQWRPALFAIGSLLGTALANGSLKWLFARVRPDVLVHPLESYSFPSGHSSAAFAFFLTLGVLAGRGQPPRLRLTWLLLACLPALVIALSRVYLGVHWPTDILAGALLAATVCAASLSLLQRHAALPALAPRVWWLVLPATLALLGGIATWALPEAMEMYRYQ</sequence>
<feature type="transmembrane region" description="Helical" evidence="7">
    <location>
        <begin position="378"/>
        <end position="397"/>
    </location>
</feature>
<evidence type="ECO:0000256" key="4">
    <source>
        <dbReference type="ARBA" id="ARBA00022692"/>
    </source>
</evidence>
<feature type="transmembrane region" description="Helical" evidence="7">
    <location>
        <begin position="63"/>
        <end position="80"/>
    </location>
</feature>
<keyword evidence="5 7" id="KW-1133">Transmembrane helix</keyword>
<dbReference type="InterPro" id="IPR000326">
    <property type="entry name" value="PAP2/HPO"/>
</dbReference>